<comment type="caution">
    <text evidence="1">The sequence shown here is derived from an EMBL/GenBank/DDBJ whole genome shotgun (WGS) entry which is preliminary data.</text>
</comment>
<dbReference type="RefSeq" id="WP_148773306.1">
    <property type="nucleotide sequence ID" value="NZ_VSSS01000026.1"/>
</dbReference>
<protein>
    <submittedName>
        <fullName evidence="1">Uncharacterized protein</fullName>
    </submittedName>
</protein>
<dbReference type="Proteomes" id="UP000324758">
    <property type="component" value="Unassembled WGS sequence"/>
</dbReference>
<name>A0A5D3KHZ8_9BRAD</name>
<dbReference type="AlphaFoldDB" id="A0A5D3KHZ8"/>
<dbReference type="EMBL" id="VSSS01000026">
    <property type="protein sequence ID" value="TYL94768.1"/>
    <property type="molecule type" value="Genomic_DNA"/>
</dbReference>
<organism evidence="1 2">
    <name type="scientific">Bradyrhizobium rifense</name>
    <dbReference type="NCBI Taxonomy" id="515499"/>
    <lineage>
        <taxon>Bacteria</taxon>
        <taxon>Pseudomonadati</taxon>
        <taxon>Pseudomonadota</taxon>
        <taxon>Alphaproteobacteria</taxon>
        <taxon>Hyphomicrobiales</taxon>
        <taxon>Nitrobacteraceae</taxon>
        <taxon>Bradyrhizobium</taxon>
    </lineage>
</organism>
<keyword evidence="2" id="KW-1185">Reference proteome</keyword>
<gene>
    <name evidence="1" type="ORF">FXB40_16855</name>
</gene>
<accession>A0A5D3KHZ8</accession>
<evidence type="ECO:0000313" key="1">
    <source>
        <dbReference type="EMBL" id="TYL94768.1"/>
    </source>
</evidence>
<reference evidence="1 2" key="1">
    <citation type="submission" date="2019-08" db="EMBL/GenBank/DDBJ databases">
        <title>Bradyrhizobium hipponensis sp. nov., a rhizobium isolated from a Lupinus angustifolius root nodule in Tunisia.</title>
        <authorList>
            <person name="Off K."/>
            <person name="Rejili M."/>
            <person name="Mars M."/>
            <person name="Brachmann A."/>
            <person name="Marin M."/>
        </authorList>
    </citation>
    <scope>NUCLEOTIDE SEQUENCE [LARGE SCALE GENOMIC DNA]</scope>
    <source>
        <strain evidence="1 2">CTAW71</strain>
    </source>
</reference>
<sequence length="85" mass="9553">MVANDPIAAALTDMSQRKYRFPMNDLRLRLKMALSGELSILRKGRMPQNGADLRFAGQARRLANRAPLTMAASCCEWSFGSRSRH</sequence>
<proteinExistence type="predicted"/>
<evidence type="ECO:0000313" key="2">
    <source>
        <dbReference type="Proteomes" id="UP000324758"/>
    </source>
</evidence>